<proteinExistence type="predicted"/>
<dbReference type="Proteomes" id="UP001177670">
    <property type="component" value="Unassembled WGS sequence"/>
</dbReference>
<accession>A0AA40GBN6</accession>
<dbReference type="EMBL" id="JAHYIQ010000003">
    <property type="protein sequence ID" value="KAK1134112.1"/>
    <property type="molecule type" value="Genomic_DNA"/>
</dbReference>
<sequence length="103" mass="11810">MDFPSDSTALARYLDHLFKVSVPSSVLFYIVDVYGKWLSIRDILRSWKKENNPANTAIVVLLECNFQQKIFSNKQDVEADISPRCKLQTVKESSNSQGRDLIK</sequence>
<evidence type="ECO:0000313" key="1">
    <source>
        <dbReference type="EMBL" id="KAK1134112.1"/>
    </source>
</evidence>
<comment type="caution">
    <text evidence="1">The sequence shown here is derived from an EMBL/GenBank/DDBJ whole genome shotgun (WGS) entry which is preliminary data.</text>
</comment>
<keyword evidence="2" id="KW-1185">Reference proteome</keyword>
<protein>
    <submittedName>
        <fullName evidence="1">Uncharacterized protein</fullName>
    </submittedName>
</protein>
<reference evidence="1" key="1">
    <citation type="submission" date="2021-10" db="EMBL/GenBank/DDBJ databases">
        <title>Melipona bicolor Genome sequencing and assembly.</title>
        <authorList>
            <person name="Araujo N.S."/>
            <person name="Arias M.C."/>
        </authorList>
    </citation>
    <scope>NUCLEOTIDE SEQUENCE</scope>
    <source>
        <strain evidence="1">USP_2M_L1-L4_2017</strain>
        <tissue evidence="1">Whole body</tissue>
    </source>
</reference>
<evidence type="ECO:0000313" key="2">
    <source>
        <dbReference type="Proteomes" id="UP001177670"/>
    </source>
</evidence>
<organism evidence="1 2">
    <name type="scientific">Melipona bicolor</name>
    <dbReference type="NCBI Taxonomy" id="60889"/>
    <lineage>
        <taxon>Eukaryota</taxon>
        <taxon>Metazoa</taxon>
        <taxon>Ecdysozoa</taxon>
        <taxon>Arthropoda</taxon>
        <taxon>Hexapoda</taxon>
        <taxon>Insecta</taxon>
        <taxon>Pterygota</taxon>
        <taxon>Neoptera</taxon>
        <taxon>Endopterygota</taxon>
        <taxon>Hymenoptera</taxon>
        <taxon>Apocrita</taxon>
        <taxon>Aculeata</taxon>
        <taxon>Apoidea</taxon>
        <taxon>Anthophila</taxon>
        <taxon>Apidae</taxon>
        <taxon>Melipona</taxon>
    </lineage>
</organism>
<gene>
    <name evidence="1" type="ORF">K0M31_011894</name>
</gene>
<name>A0AA40GBN6_9HYME</name>
<dbReference type="AlphaFoldDB" id="A0AA40GBN6"/>